<dbReference type="InterPro" id="IPR050490">
    <property type="entry name" value="Bact_solute-bd_prot1"/>
</dbReference>
<evidence type="ECO:0000313" key="4">
    <source>
        <dbReference type="EMBL" id="EET04449.1"/>
    </source>
</evidence>
<proteinExistence type="inferred from homology"/>
<sequence>MNTIRLLGAAALVGACAPLAAAAATPVCKVPTLKVLAQKSLGLSVMEKSLPDYEKTSGTRIEINYFGENDRRAKSRLDASTGAGSYQIYYVDEANVAEFASAGWIAPLLKYYPKEYDYDDFLPGRRAVASYKGVAYFAPLIGGGDFLFYRRDLLDAAHLPVPKTLDELVAAVRKLNAPPKLYGWVARGQRGSGMNVWRWAPFMLAQGGAWTDPHGQPAFNSPAAVQATERYRDLFKYAPPGAATYDWSNALEAFRSGKVAFMIESTPFADWMEDPSKSSVAGKVGYARPPAPLPSAAYGHGLAISSVGAKDDCTRQAAGRFIAWATSKEQEQARLRNGVFSDYNRTSTIGSDYFRQHVKPQILAGLNDTNPVTKATIWATPQWPDIGDNLGVALEEVFTGTQTDVRGALDDAAQYAKDAMAHGARK</sequence>
<evidence type="ECO:0000256" key="3">
    <source>
        <dbReference type="SAM" id="SignalP"/>
    </source>
</evidence>
<dbReference type="SUPFAM" id="SSF53850">
    <property type="entry name" value="Periplasmic binding protein-like II"/>
    <property type="match status" value="1"/>
</dbReference>
<dbReference type="AlphaFoldDB" id="A0A0E1VWD6"/>
<evidence type="ECO:0000256" key="2">
    <source>
        <dbReference type="ARBA" id="ARBA00008520"/>
    </source>
</evidence>
<organism evidence="4">
    <name type="scientific">Burkholderia pseudomallei 1710a</name>
    <dbReference type="NCBI Taxonomy" id="320371"/>
    <lineage>
        <taxon>Bacteria</taxon>
        <taxon>Pseudomonadati</taxon>
        <taxon>Pseudomonadota</taxon>
        <taxon>Betaproteobacteria</taxon>
        <taxon>Burkholderiales</taxon>
        <taxon>Burkholderiaceae</taxon>
        <taxon>Burkholderia</taxon>
        <taxon>pseudomallei group</taxon>
    </lineage>
</organism>
<comment type="similarity">
    <text evidence="2">Belongs to the bacterial solute-binding protein 1 family.</text>
</comment>
<evidence type="ECO:0000256" key="1">
    <source>
        <dbReference type="ARBA" id="ARBA00004418"/>
    </source>
</evidence>
<comment type="subcellular location">
    <subcellularLocation>
        <location evidence="1">Periplasm</location>
    </subcellularLocation>
</comment>
<dbReference type="GO" id="GO:0042597">
    <property type="term" value="C:periplasmic space"/>
    <property type="evidence" value="ECO:0007669"/>
    <property type="project" value="UniProtKB-SubCell"/>
</dbReference>
<dbReference type="CDD" id="cd13585">
    <property type="entry name" value="PBP2_TMBP_like"/>
    <property type="match status" value="1"/>
</dbReference>
<gene>
    <name evidence="4" type="ORF">BURPS1710A_A0878</name>
</gene>
<dbReference type="Proteomes" id="UP000001812">
    <property type="component" value="Chromosome II"/>
</dbReference>
<keyword evidence="3" id="KW-0732">Signal</keyword>
<dbReference type="PANTHER" id="PTHR43649">
    <property type="entry name" value="ARABINOSE-BINDING PROTEIN-RELATED"/>
    <property type="match status" value="1"/>
</dbReference>
<accession>A0A0E1VWD6</accession>
<dbReference type="PROSITE" id="PS51257">
    <property type="entry name" value="PROKAR_LIPOPROTEIN"/>
    <property type="match status" value="1"/>
</dbReference>
<protein>
    <submittedName>
        <fullName evidence="4">Putative sugar ABC transporter, periplasmic sugar-binding protein</fullName>
    </submittedName>
</protein>
<name>A0A0E1VWD6_BURPE</name>
<dbReference type="Pfam" id="PF01547">
    <property type="entry name" value="SBP_bac_1"/>
    <property type="match status" value="1"/>
</dbReference>
<feature type="chain" id="PRO_5002388175" evidence="3">
    <location>
        <begin position="24"/>
        <end position="426"/>
    </location>
</feature>
<feature type="signal peptide" evidence="3">
    <location>
        <begin position="1"/>
        <end position="23"/>
    </location>
</feature>
<dbReference type="HOGENOM" id="CLU_031285_9_2_4"/>
<dbReference type="PANTHER" id="PTHR43649:SF12">
    <property type="entry name" value="DIACETYLCHITOBIOSE BINDING PROTEIN DASA"/>
    <property type="match status" value="1"/>
</dbReference>
<reference evidence="4" key="1">
    <citation type="submission" date="2009-05" db="EMBL/GenBank/DDBJ databases">
        <authorList>
            <person name="Harkins D.M."/>
            <person name="DeShazer D."/>
            <person name="Woods D.E."/>
            <person name="Brinkac L.M."/>
            <person name="Brown K.A."/>
            <person name="Hung G.C."/>
            <person name="Tuanyok A."/>
            <person name="Zhang B."/>
            <person name="Nierman W.C."/>
        </authorList>
    </citation>
    <scope>NUCLEOTIDE SEQUENCE [LARGE SCALE GENOMIC DNA]</scope>
    <source>
        <strain evidence="4">1710a</strain>
    </source>
</reference>
<dbReference type="InterPro" id="IPR006059">
    <property type="entry name" value="SBP"/>
</dbReference>
<dbReference type="Gene3D" id="3.40.190.10">
    <property type="entry name" value="Periplasmic binding protein-like II"/>
    <property type="match status" value="2"/>
</dbReference>
<dbReference type="EMBL" id="CM000833">
    <property type="protein sequence ID" value="EET04449.1"/>
    <property type="molecule type" value="Genomic_DNA"/>
</dbReference>